<dbReference type="RefSeq" id="WP_167301807.1">
    <property type="nucleotide sequence ID" value="NZ_JAASQR010000001.1"/>
</dbReference>
<feature type="signal peptide" evidence="1">
    <location>
        <begin position="1"/>
        <end position="27"/>
    </location>
</feature>
<dbReference type="InterPro" id="IPR019619">
    <property type="entry name" value="DUF2490"/>
</dbReference>
<keyword evidence="3" id="KW-1185">Reference proteome</keyword>
<protein>
    <recommendedName>
        <fullName evidence="4">DUF2490 domain-containing protein</fullName>
    </recommendedName>
</protein>
<reference evidence="2 3" key="1">
    <citation type="submission" date="2020-03" db="EMBL/GenBank/DDBJ databases">
        <title>Genomic Encyclopedia of Type Strains, Phase IV (KMG-IV): sequencing the most valuable type-strain genomes for metagenomic binning, comparative biology and taxonomic classification.</title>
        <authorList>
            <person name="Goeker M."/>
        </authorList>
    </citation>
    <scope>NUCLEOTIDE SEQUENCE [LARGE SCALE GENOMIC DNA]</scope>
    <source>
        <strain evidence="2 3">DSM 21299</strain>
    </source>
</reference>
<sequence length="221" mass="25073">MIALAAARRSLLLLAFLSLTISPVARATEEESQLWLGASATMKASPRDMVIIDVGHRFRRDESNGDQQLARIALDHSVAKNVQIGGGIAYFHSEPEQELRLFQQLTATHGILQNRIRLEQRFFDTADEASWRLRHRIQATVPLDSARRWTLIAANELFFHLNRAKPSDKTGVAVMRQQAGLRHALGKALDVQLLYMRQQGLRDDRPDAVVHVPWLTLNWKI</sequence>
<evidence type="ECO:0000256" key="1">
    <source>
        <dbReference type="SAM" id="SignalP"/>
    </source>
</evidence>
<gene>
    <name evidence="2" type="ORF">FHS54_000063</name>
</gene>
<feature type="chain" id="PRO_5032873892" description="DUF2490 domain-containing protein" evidence="1">
    <location>
        <begin position="28"/>
        <end position="221"/>
    </location>
</feature>
<dbReference type="EMBL" id="JAASQR010000001">
    <property type="protein sequence ID" value="NIJ15114.1"/>
    <property type="molecule type" value="Genomic_DNA"/>
</dbReference>
<evidence type="ECO:0008006" key="4">
    <source>
        <dbReference type="Google" id="ProtNLM"/>
    </source>
</evidence>
<proteinExistence type="predicted"/>
<evidence type="ECO:0000313" key="3">
    <source>
        <dbReference type="Proteomes" id="UP000576821"/>
    </source>
</evidence>
<dbReference type="Pfam" id="PF10677">
    <property type="entry name" value="DUF2490"/>
    <property type="match status" value="1"/>
</dbReference>
<dbReference type="Proteomes" id="UP000576821">
    <property type="component" value="Unassembled WGS sequence"/>
</dbReference>
<name>A0A846M4V3_9SPHN</name>
<dbReference type="AlphaFoldDB" id="A0A846M4V3"/>
<evidence type="ECO:0000313" key="2">
    <source>
        <dbReference type="EMBL" id="NIJ15114.1"/>
    </source>
</evidence>
<keyword evidence="1" id="KW-0732">Signal</keyword>
<organism evidence="2 3">
    <name type="scientific">Sphingobium vermicomposti</name>
    <dbReference type="NCBI Taxonomy" id="529005"/>
    <lineage>
        <taxon>Bacteria</taxon>
        <taxon>Pseudomonadati</taxon>
        <taxon>Pseudomonadota</taxon>
        <taxon>Alphaproteobacteria</taxon>
        <taxon>Sphingomonadales</taxon>
        <taxon>Sphingomonadaceae</taxon>
        <taxon>Sphingobium</taxon>
    </lineage>
</organism>
<accession>A0A846M4V3</accession>
<comment type="caution">
    <text evidence="2">The sequence shown here is derived from an EMBL/GenBank/DDBJ whole genome shotgun (WGS) entry which is preliminary data.</text>
</comment>